<feature type="non-terminal residue" evidence="1">
    <location>
        <position position="84"/>
    </location>
</feature>
<reference evidence="1" key="1">
    <citation type="submission" date="2018-05" db="EMBL/GenBank/DDBJ databases">
        <authorList>
            <person name="Lanie J.A."/>
            <person name="Ng W.-L."/>
            <person name="Kazmierczak K.M."/>
            <person name="Andrzejewski T.M."/>
            <person name="Davidsen T.M."/>
            <person name="Wayne K.J."/>
            <person name="Tettelin H."/>
            <person name="Glass J.I."/>
            <person name="Rusch D."/>
            <person name="Podicherti R."/>
            <person name="Tsui H.-C.T."/>
            <person name="Winkler M.E."/>
        </authorList>
    </citation>
    <scope>NUCLEOTIDE SEQUENCE</scope>
</reference>
<dbReference type="InterPro" id="IPR040442">
    <property type="entry name" value="Pyrv_kinase-like_dom_sf"/>
</dbReference>
<evidence type="ECO:0008006" key="2">
    <source>
        <dbReference type="Google" id="ProtNLM"/>
    </source>
</evidence>
<dbReference type="AlphaFoldDB" id="A0A382IIX9"/>
<dbReference type="InterPro" id="IPR015813">
    <property type="entry name" value="Pyrv/PenolPyrv_kinase-like_dom"/>
</dbReference>
<dbReference type="SUPFAM" id="SSF51621">
    <property type="entry name" value="Phosphoenolpyruvate/pyruvate domain"/>
    <property type="match status" value="1"/>
</dbReference>
<dbReference type="GO" id="GO:0003824">
    <property type="term" value="F:catalytic activity"/>
    <property type="evidence" value="ECO:0007669"/>
    <property type="project" value="InterPro"/>
</dbReference>
<gene>
    <name evidence="1" type="ORF">METZ01_LOCUS252031</name>
</gene>
<sequence>VRNNKLRELIDDDKPSFGMNVTIDSPDVVEIIGKTGLVDYIEFEAEYMPYTLHSLDNLARATELYGMTSMIKIDKENQGFTASR</sequence>
<evidence type="ECO:0000313" key="1">
    <source>
        <dbReference type="EMBL" id="SVB99177.1"/>
    </source>
</evidence>
<proteinExistence type="predicted"/>
<dbReference type="EMBL" id="UINC01067481">
    <property type="protein sequence ID" value="SVB99177.1"/>
    <property type="molecule type" value="Genomic_DNA"/>
</dbReference>
<organism evidence="1">
    <name type="scientific">marine metagenome</name>
    <dbReference type="NCBI Taxonomy" id="408172"/>
    <lineage>
        <taxon>unclassified sequences</taxon>
        <taxon>metagenomes</taxon>
        <taxon>ecological metagenomes</taxon>
    </lineage>
</organism>
<name>A0A382IIX9_9ZZZZ</name>
<protein>
    <recommendedName>
        <fullName evidence="2">HpcH/HpaI aldolase/citrate lyase domain-containing protein</fullName>
    </recommendedName>
</protein>
<accession>A0A382IIX9</accession>
<dbReference type="Gene3D" id="3.20.20.60">
    <property type="entry name" value="Phosphoenolpyruvate-binding domains"/>
    <property type="match status" value="1"/>
</dbReference>
<feature type="non-terminal residue" evidence="1">
    <location>
        <position position="1"/>
    </location>
</feature>